<dbReference type="AlphaFoldDB" id="A0A5R9J4S5"/>
<evidence type="ECO:0000313" key="10">
    <source>
        <dbReference type="Proteomes" id="UP000305654"/>
    </source>
</evidence>
<keyword evidence="2" id="KW-0813">Transport</keyword>
<reference evidence="9 10" key="1">
    <citation type="submission" date="2019-05" db="EMBL/GenBank/DDBJ databases">
        <authorList>
            <person name="Pankratov T."/>
            <person name="Grouzdev D."/>
        </authorList>
    </citation>
    <scope>NUCLEOTIDE SEQUENCE [LARGE SCALE GENOMIC DNA]</scope>
    <source>
        <strain evidence="9 10">KEBCLARHB70R</strain>
    </source>
</reference>
<dbReference type="GO" id="GO:0005886">
    <property type="term" value="C:plasma membrane"/>
    <property type="evidence" value="ECO:0007669"/>
    <property type="project" value="UniProtKB-SubCell"/>
</dbReference>
<dbReference type="PANTHER" id="PTHR32196">
    <property type="entry name" value="ABC TRANSPORTER PERMEASE PROTEIN YPHD-RELATED-RELATED"/>
    <property type="match status" value="1"/>
</dbReference>
<keyword evidence="4" id="KW-0997">Cell inner membrane</keyword>
<feature type="transmembrane region" description="Helical" evidence="8">
    <location>
        <begin position="161"/>
        <end position="188"/>
    </location>
</feature>
<keyword evidence="3" id="KW-1003">Cell membrane</keyword>
<evidence type="ECO:0000256" key="3">
    <source>
        <dbReference type="ARBA" id="ARBA00022475"/>
    </source>
</evidence>
<dbReference type="EMBL" id="VCDI01000003">
    <property type="protein sequence ID" value="TLU72625.1"/>
    <property type="molecule type" value="Genomic_DNA"/>
</dbReference>
<dbReference type="InterPro" id="IPR001851">
    <property type="entry name" value="ABC_transp_permease"/>
</dbReference>
<organism evidence="9 10">
    <name type="scientific">Lichenicoccus roseus</name>
    <dbReference type="NCBI Taxonomy" id="2683649"/>
    <lineage>
        <taxon>Bacteria</taxon>
        <taxon>Pseudomonadati</taxon>
        <taxon>Pseudomonadota</taxon>
        <taxon>Alphaproteobacteria</taxon>
        <taxon>Acetobacterales</taxon>
        <taxon>Acetobacteraceae</taxon>
        <taxon>Lichenicoccus</taxon>
    </lineage>
</organism>
<feature type="transmembrane region" description="Helical" evidence="8">
    <location>
        <begin position="57"/>
        <end position="87"/>
    </location>
</feature>
<gene>
    <name evidence="9" type="ORF">FE263_11330</name>
</gene>
<dbReference type="PANTHER" id="PTHR32196:SF21">
    <property type="entry name" value="ABC TRANSPORTER PERMEASE PROTEIN YPHD-RELATED"/>
    <property type="match status" value="1"/>
</dbReference>
<evidence type="ECO:0000313" key="9">
    <source>
        <dbReference type="EMBL" id="TLU72625.1"/>
    </source>
</evidence>
<name>A0A5R9J4S5_9PROT</name>
<feature type="transmembrane region" description="Helical" evidence="8">
    <location>
        <begin position="249"/>
        <end position="267"/>
    </location>
</feature>
<comment type="subcellular location">
    <subcellularLocation>
        <location evidence="1">Cell membrane</location>
        <topology evidence="1">Multi-pass membrane protein</topology>
    </subcellularLocation>
</comment>
<keyword evidence="7 8" id="KW-0472">Membrane</keyword>
<protein>
    <submittedName>
        <fullName evidence="9">ABC transporter permease</fullName>
    </submittedName>
</protein>
<evidence type="ECO:0000256" key="6">
    <source>
        <dbReference type="ARBA" id="ARBA00022989"/>
    </source>
</evidence>
<evidence type="ECO:0000256" key="1">
    <source>
        <dbReference type="ARBA" id="ARBA00004651"/>
    </source>
</evidence>
<dbReference type="Proteomes" id="UP000305654">
    <property type="component" value="Unassembled WGS sequence"/>
</dbReference>
<feature type="transmembrane region" description="Helical" evidence="8">
    <location>
        <begin position="99"/>
        <end position="126"/>
    </location>
</feature>
<sequence>MSPVRRIPLVSATNRVLLVLFAGLVLLFGTVIGTPLFRLGTLRAMALQVPQLGLLSLAMMIALLSGGLDLSIIAVADFSALVSAFLLTNIPADPGGLGILLQVLCLLAGLLVAATIGAINGVIIAYLDVSPILTTLGTMTMIKGLSVGLTHGGVISGFPPLVLFLGNANLLGVPVPLVILLLVAWPVAVMLNRSPFGNLIAMIGSNIAAVRYSGVDTRWVLIRIYVLSGLLAGLAGIIMMARFNSANAAYGESFLLVTVLAAVLGGVDPSGGFGKVSGLLIALAILQLISTGFNLLGLSEFLTLTIWGVTLVSIAGLGVLRQRLPSRRRAISPGQTSSGPISPRAER</sequence>
<evidence type="ECO:0000256" key="7">
    <source>
        <dbReference type="ARBA" id="ARBA00023136"/>
    </source>
</evidence>
<evidence type="ECO:0000256" key="5">
    <source>
        <dbReference type="ARBA" id="ARBA00022692"/>
    </source>
</evidence>
<accession>A0A5R9J4S5</accession>
<keyword evidence="6 8" id="KW-1133">Transmembrane helix</keyword>
<dbReference type="Pfam" id="PF02653">
    <property type="entry name" value="BPD_transp_2"/>
    <property type="match status" value="1"/>
</dbReference>
<dbReference type="CDD" id="cd06579">
    <property type="entry name" value="TM_PBP1_transp_AraH_like"/>
    <property type="match status" value="1"/>
</dbReference>
<proteinExistence type="predicted"/>
<feature type="transmembrane region" description="Helical" evidence="8">
    <location>
        <begin position="302"/>
        <end position="320"/>
    </location>
</feature>
<comment type="caution">
    <text evidence="9">The sequence shown here is derived from an EMBL/GenBank/DDBJ whole genome shotgun (WGS) entry which is preliminary data.</text>
</comment>
<feature type="transmembrane region" description="Helical" evidence="8">
    <location>
        <begin position="224"/>
        <end position="243"/>
    </location>
</feature>
<feature type="transmembrane region" description="Helical" evidence="8">
    <location>
        <begin position="279"/>
        <end position="296"/>
    </location>
</feature>
<dbReference type="OrthoDB" id="7947581at2"/>
<keyword evidence="5 8" id="KW-0812">Transmembrane</keyword>
<evidence type="ECO:0000256" key="4">
    <source>
        <dbReference type="ARBA" id="ARBA00022519"/>
    </source>
</evidence>
<dbReference type="GO" id="GO:0022857">
    <property type="term" value="F:transmembrane transporter activity"/>
    <property type="evidence" value="ECO:0007669"/>
    <property type="project" value="InterPro"/>
</dbReference>
<evidence type="ECO:0000256" key="2">
    <source>
        <dbReference type="ARBA" id="ARBA00022448"/>
    </source>
</evidence>
<keyword evidence="10" id="KW-1185">Reference proteome</keyword>
<evidence type="ECO:0000256" key="8">
    <source>
        <dbReference type="SAM" id="Phobius"/>
    </source>
</evidence>